<proteinExistence type="predicted"/>
<dbReference type="RefSeq" id="WP_141349231.1">
    <property type="nucleotide sequence ID" value="NZ_BJNV01000007.1"/>
</dbReference>
<evidence type="ECO:0000259" key="2">
    <source>
        <dbReference type="PROSITE" id="PS50206"/>
    </source>
</evidence>
<dbReference type="Pfam" id="PF26341">
    <property type="entry name" value="AAA_SelU"/>
    <property type="match status" value="1"/>
</dbReference>
<dbReference type="InterPro" id="IPR036873">
    <property type="entry name" value="Rhodanese-like_dom_sf"/>
</dbReference>
<dbReference type="SUPFAM" id="SSF52821">
    <property type="entry name" value="Rhodanese/Cell cycle control phosphatase"/>
    <property type="match status" value="1"/>
</dbReference>
<gene>
    <name evidence="3" type="ORF">ZRA01_05450</name>
</gene>
<dbReference type="InterPro" id="IPR058840">
    <property type="entry name" value="AAA_SelU"/>
</dbReference>
<dbReference type="Proteomes" id="UP000318422">
    <property type="component" value="Unassembled WGS sequence"/>
</dbReference>
<keyword evidence="4" id="KW-1185">Reference proteome</keyword>
<name>A0A4Y4CQZ6_ZOORA</name>
<reference evidence="3 4" key="1">
    <citation type="submission" date="2019-06" db="EMBL/GenBank/DDBJ databases">
        <title>Whole genome shotgun sequence of Zoogloea ramigera NBRC 15342.</title>
        <authorList>
            <person name="Hosoyama A."/>
            <person name="Uohara A."/>
            <person name="Ohji S."/>
            <person name="Ichikawa N."/>
        </authorList>
    </citation>
    <scope>NUCLEOTIDE SEQUENCE [LARGE SCALE GENOMIC DNA]</scope>
    <source>
        <strain evidence="3 4">NBRC 15342</strain>
    </source>
</reference>
<dbReference type="PANTHER" id="PTHR30401">
    <property type="entry name" value="TRNA 2-SELENOURIDINE SYNTHASE"/>
    <property type="match status" value="1"/>
</dbReference>
<dbReference type="GO" id="GO:0043828">
    <property type="term" value="F:tRNA 2-selenouridine synthase activity"/>
    <property type="evidence" value="ECO:0007669"/>
    <property type="project" value="InterPro"/>
</dbReference>
<comment type="caution">
    <text evidence="3">The sequence shown here is derived from an EMBL/GenBank/DDBJ whole genome shotgun (WGS) entry which is preliminary data.</text>
</comment>
<sequence length="352" mass="38278">MSAHPAPFSVGFDRLDEFDTIIDVRSPAEFAEDHIPGAINCPVLDDEERIRVGTLYKQVSPFEAKKVGAALVSRNIARHIETHFLSKPRGWKPLIYCWRGGQRSGAMTVVLGQIGWPARRLDGGYKAFRQRVLEELDTLPPALRFNILCGPTGSAKTALLDALAAAGAQVLDLEGLACHRGSVLGGAPNTSQPGQKAFETQLWSALRGFDPARPVWAESESRRVGRLHVPGVLFECLRDGECTLVQAPLEARVDHLLERYADLIADPAAFNEKLARLVPQHGHERVGGWQALVEAGTWRQLAEELVSMHYDPAYKRGGEGLYRRLEAAHLLPLASLDAPALAAAAQGLAAAG</sequence>
<dbReference type="PROSITE" id="PS50206">
    <property type="entry name" value="RHODANESE_3"/>
    <property type="match status" value="1"/>
</dbReference>
<dbReference type="Gene3D" id="3.40.250.10">
    <property type="entry name" value="Rhodanese-like domain"/>
    <property type="match status" value="1"/>
</dbReference>
<organism evidence="3 4">
    <name type="scientific">Zoogloea ramigera</name>
    <dbReference type="NCBI Taxonomy" id="350"/>
    <lineage>
        <taxon>Bacteria</taxon>
        <taxon>Pseudomonadati</taxon>
        <taxon>Pseudomonadota</taxon>
        <taxon>Betaproteobacteria</taxon>
        <taxon>Rhodocyclales</taxon>
        <taxon>Zoogloeaceae</taxon>
        <taxon>Zoogloea</taxon>
    </lineage>
</organism>
<dbReference type="NCBIfam" id="NF008750">
    <property type="entry name" value="PRK11784.1-2"/>
    <property type="match status" value="1"/>
</dbReference>
<dbReference type="EMBL" id="BJNV01000007">
    <property type="protein sequence ID" value="GEC94472.1"/>
    <property type="molecule type" value="Genomic_DNA"/>
</dbReference>
<accession>A0A4Y4CQZ6</accession>
<dbReference type="NCBIfam" id="NF008752">
    <property type="entry name" value="PRK11784.1-4"/>
    <property type="match status" value="1"/>
</dbReference>
<evidence type="ECO:0000256" key="1">
    <source>
        <dbReference type="ARBA" id="ARBA00023266"/>
    </source>
</evidence>
<dbReference type="InterPro" id="IPR017582">
    <property type="entry name" value="SelU"/>
</dbReference>
<dbReference type="InterPro" id="IPR001763">
    <property type="entry name" value="Rhodanese-like_dom"/>
</dbReference>
<dbReference type="PANTHER" id="PTHR30401:SF0">
    <property type="entry name" value="TRNA 2-SELENOURIDINE SYNTHASE"/>
    <property type="match status" value="1"/>
</dbReference>
<feature type="domain" description="Rhodanese" evidence="2">
    <location>
        <begin position="15"/>
        <end position="137"/>
    </location>
</feature>
<dbReference type="OrthoDB" id="9808735at2"/>
<evidence type="ECO:0000313" key="3">
    <source>
        <dbReference type="EMBL" id="GEC94472.1"/>
    </source>
</evidence>
<keyword evidence="1" id="KW-0711">Selenium</keyword>
<dbReference type="NCBIfam" id="TIGR03167">
    <property type="entry name" value="tRNA_sel_U_synt"/>
    <property type="match status" value="1"/>
</dbReference>
<dbReference type="SMART" id="SM00450">
    <property type="entry name" value="RHOD"/>
    <property type="match status" value="1"/>
</dbReference>
<dbReference type="Pfam" id="PF00581">
    <property type="entry name" value="Rhodanese"/>
    <property type="match status" value="1"/>
</dbReference>
<dbReference type="AlphaFoldDB" id="A0A4Y4CQZ6"/>
<evidence type="ECO:0000313" key="4">
    <source>
        <dbReference type="Proteomes" id="UP000318422"/>
    </source>
</evidence>
<dbReference type="GO" id="GO:0002098">
    <property type="term" value="P:tRNA wobble uridine modification"/>
    <property type="evidence" value="ECO:0007669"/>
    <property type="project" value="InterPro"/>
</dbReference>
<protein>
    <submittedName>
        <fullName evidence="3">tRNA 2-selenouridine synthase</fullName>
    </submittedName>
</protein>